<reference evidence="2" key="1">
    <citation type="submission" date="2022-12" db="EMBL/GenBank/DDBJ databases">
        <authorList>
            <person name="Alioto T."/>
            <person name="Alioto T."/>
            <person name="Gomez Garrido J."/>
        </authorList>
    </citation>
    <scope>NUCLEOTIDE SEQUENCE</scope>
</reference>
<organism evidence="2 3">
    <name type="scientific">Podarcis lilfordi</name>
    <name type="common">Lilford's wall lizard</name>
    <dbReference type="NCBI Taxonomy" id="74358"/>
    <lineage>
        <taxon>Eukaryota</taxon>
        <taxon>Metazoa</taxon>
        <taxon>Chordata</taxon>
        <taxon>Craniata</taxon>
        <taxon>Vertebrata</taxon>
        <taxon>Euteleostomi</taxon>
        <taxon>Lepidosauria</taxon>
        <taxon>Squamata</taxon>
        <taxon>Bifurcata</taxon>
        <taxon>Unidentata</taxon>
        <taxon>Episquamata</taxon>
        <taxon>Laterata</taxon>
        <taxon>Lacertibaenia</taxon>
        <taxon>Lacertidae</taxon>
        <taxon>Podarcis</taxon>
    </lineage>
</organism>
<dbReference type="EMBL" id="OX395131">
    <property type="protein sequence ID" value="CAI5777591.1"/>
    <property type="molecule type" value="Genomic_DNA"/>
</dbReference>
<keyword evidence="3" id="KW-1185">Reference proteome</keyword>
<protein>
    <submittedName>
        <fullName evidence="2">Uncharacterized protein</fullName>
    </submittedName>
</protein>
<dbReference type="Proteomes" id="UP001178461">
    <property type="component" value="Chromosome 6"/>
</dbReference>
<name>A0AA35KFX7_9SAUR</name>
<evidence type="ECO:0000313" key="2">
    <source>
        <dbReference type="EMBL" id="CAI5777591.1"/>
    </source>
</evidence>
<evidence type="ECO:0000256" key="1">
    <source>
        <dbReference type="SAM" id="Phobius"/>
    </source>
</evidence>
<evidence type="ECO:0000313" key="3">
    <source>
        <dbReference type="Proteomes" id="UP001178461"/>
    </source>
</evidence>
<accession>A0AA35KFX7</accession>
<keyword evidence="1" id="KW-0812">Transmembrane</keyword>
<feature type="transmembrane region" description="Helical" evidence="1">
    <location>
        <begin position="775"/>
        <end position="797"/>
    </location>
</feature>
<dbReference type="AlphaFoldDB" id="A0AA35KFX7"/>
<keyword evidence="1" id="KW-0472">Membrane</keyword>
<sequence length="821" mass="91689">MMPHQRTRVAVVMHTQATGVSEILFLFSFSQLFSRMLLPLLLFLGNGWMVVSASPNVSAIPVKLWACLPKGGVAEARLLCRMHGLYANGSNPGVFQSFYMFHAVSDSISCHWRDIANCTLKTSGEVGHFCYSMQTASSSVRIPVSCRPLPTHLDSRSAESSSIQDGSCDVALISAALWKPGAPLHLRTVVGTQNTRFPGDQFQLSLISPSGKNITRLIVNWESQEWELNGMDLIKQGPPDWVVPIRGTRCDQQMSSIRFKFYGFVAITEEISEQGSYRVEFGSQNKTILTFNPLITDILPLRRLTNPIIGSHVLKLDQPEQIVMHPQTSLKEVQIHFEGLNVSQRAPQCAPFLGVSHRGWMEWVKMWDGVHHGERVKRELMDWLGPLGAGLSFIDAANIEVLANKLSYSTKQIGKLTAPLTKSLLQLTEQPQAISKVLPVWEAILEEDSMLIVSGIQSLQSNVSLALACEQAQAITQNVVMGMIREAKAGNIPMEVSNLIRPELTSGEIALENWWRLLNASYDSAQNMLRLFLITVEATQIIPIYPVVPLGFQIDKDLVMYSRDSNRWARMRNGDWQTVNVQGCVKRENLGFVCEDNSLEEHHECFSPQLVNSSHCSFDVIQEESSIVVYTGKGCICVRTPCEFVIINGLVIQPMLPYLNRCFCNISVLVGCDFQFRVPVWTVQHMKAYPSLYREISPISLGLGLSTLKNLLSHPSLKQELLKIKDMGENAALEILHSNREIAQIVATVKSAGDHAWWEVLLGWSPSSNGVLNIALHPIVVILLFQVALVISLLLLVGWMRRQTQRLYDLENQIQAARGSL</sequence>
<gene>
    <name evidence="2" type="ORF">PODLI_1B002735</name>
</gene>
<keyword evidence="1" id="KW-1133">Transmembrane helix</keyword>
<proteinExistence type="predicted"/>